<accession>A0A381S3W3</accession>
<reference evidence="2" key="1">
    <citation type="submission" date="2018-05" db="EMBL/GenBank/DDBJ databases">
        <authorList>
            <person name="Lanie J.A."/>
            <person name="Ng W.-L."/>
            <person name="Kazmierczak K.M."/>
            <person name="Andrzejewski T.M."/>
            <person name="Davidsen T.M."/>
            <person name="Wayne K.J."/>
            <person name="Tettelin H."/>
            <person name="Glass J.I."/>
            <person name="Rusch D."/>
            <person name="Podicherti R."/>
            <person name="Tsui H.-C.T."/>
            <person name="Winkler M.E."/>
        </authorList>
    </citation>
    <scope>NUCLEOTIDE SEQUENCE</scope>
</reference>
<dbReference type="EMBL" id="UINC01002460">
    <property type="protein sequence ID" value="SUZ96917.1"/>
    <property type="molecule type" value="Genomic_DNA"/>
</dbReference>
<proteinExistence type="predicted"/>
<feature type="transmembrane region" description="Helical" evidence="1">
    <location>
        <begin position="213"/>
        <end position="235"/>
    </location>
</feature>
<name>A0A381S3W3_9ZZZZ</name>
<dbReference type="AlphaFoldDB" id="A0A381S3W3"/>
<feature type="transmembrane region" description="Helical" evidence="1">
    <location>
        <begin position="52"/>
        <end position="75"/>
    </location>
</feature>
<protein>
    <recommendedName>
        <fullName evidence="3">TIGR02206 family membrane protein</fullName>
    </recommendedName>
</protein>
<keyword evidence="1" id="KW-0812">Transmembrane</keyword>
<dbReference type="NCBIfam" id="TIGR02206">
    <property type="entry name" value="intg_mem_TP0381"/>
    <property type="match status" value="1"/>
</dbReference>
<keyword evidence="1" id="KW-1133">Transmembrane helix</keyword>
<sequence length="242" mass="28445">MRSAIADYLNTYTPFELFGPSHWAAIFLFLFLVFWLPWFAKNHLHQKHQKNVGVFLGILIGINYPLWVLLEILAGSFDMTLHLPFQLCRFANLLLPLVMIKRNFKVFEILYFWGLSGMLQGMITPDIVEDFPHFYYIRYFVGHHLLIVSLIYAIVVYDMRPTLTSMKKAFIALNGFLLISFIANMILDANYFWIMEKPPMASLLDFMGPWPWYILSGEFVALAHFGFAYFIYLLIEKNRKND</sequence>
<feature type="transmembrane region" description="Helical" evidence="1">
    <location>
        <begin position="20"/>
        <end position="40"/>
    </location>
</feature>
<evidence type="ECO:0000256" key="1">
    <source>
        <dbReference type="SAM" id="Phobius"/>
    </source>
</evidence>
<feature type="transmembrane region" description="Helical" evidence="1">
    <location>
        <begin position="135"/>
        <end position="157"/>
    </location>
</feature>
<feature type="transmembrane region" description="Helical" evidence="1">
    <location>
        <begin position="169"/>
        <end position="193"/>
    </location>
</feature>
<dbReference type="Pfam" id="PF14808">
    <property type="entry name" value="TMEM164"/>
    <property type="match status" value="1"/>
</dbReference>
<evidence type="ECO:0008006" key="3">
    <source>
        <dbReference type="Google" id="ProtNLM"/>
    </source>
</evidence>
<keyword evidence="1" id="KW-0472">Membrane</keyword>
<dbReference type="InterPro" id="IPR011737">
    <property type="entry name" value="CHP02206_TP0381"/>
</dbReference>
<gene>
    <name evidence="2" type="ORF">METZ01_LOCUS49771</name>
</gene>
<evidence type="ECO:0000313" key="2">
    <source>
        <dbReference type="EMBL" id="SUZ96917.1"/>
    </source>
</evidence>
<organism evidence="2">
    <name type="scientific">marine metagenome</name>
    <dbReference type="NCBI Taxonomy" id="408172"/>
    <lineage>
        <taxon>unclassified sequences</taxon>
        <taxon>metagenomes</taxon>
        <taxon>ecological metagenomes</taxon>
    </lineage>
</organism>